<evidence type="ECO:0000313" key="1">
    <source>
        <dbReference type="EMBL" id="CAG8679989.1"/>
    </source>
</evidence>
<name>A0ACA9NZA7_9GLOM</name>
<dbReference type="EMBL" id="CAJVPW010018088">
    <property type="protein sequence ID" value="CAG8679989.1"/>
    <property type="molecule type" value="Genomic_DNA"/>
</dbReference>
<keyword evidence="2" id="KW-1185">Reference proteome</keyword>
<comment type="caution">
    <text evidence="1">The sequence shown here is derived from an EMBL/GenBank/DDBJ whole genome shotgun (WGS) entry which is preliminary data.</text>
</comment>
<reference evidence="1" key="1">
    <citation type="submission" date="2021-06" db="EMBL/GenBank/DDBJ databases">
        <authorList>
            <person name="Kallberg Y."/>
            <person name="Tangrot J."/>
            <person name="Rosling A."/>
        </authorList>
    </citation>
    <scope>NUCLEOTIDE SEQUENCE</scope>
    <source>
        <strain evidence="1">28 12/20/2015</strain>
    </source>
</reference>
<protein>
    <submittedName>
        <fullName evidence="1">8982_t:CDS:1</fullName>
    </submittedName>
</protein>
<proteinExistence type="predicted"/>
<evidence type="ECO:0000313" key="2">
    <source>
        <dbReference type="Proteomes" id="UP000789366"/>
    </source>
</evidence>
<dbReference type="Proteomes" id="UP000789366">
    <property type="component" value="Unassembled WGS sequence"/>
</dbReference>
<sequence>KEKTSVLDTEVESILYSLKNEPSKSNTKNEKSQASNIEQEGKLAEKGKQKATSFTNMITEQEGPSTKVSEPNYSEKSDLIDNINNQDSASMESPNSTSMLNQDSLSIEANHKDTGDETSVTNLDQDVTMEPLDSDKENKTEEKEFTLVTSKKNN</sequence>
<gene>
    <name evidence="1" type="ORF">SPELUC_LOCUS10104</name>
</gene>
<accession>A0ACA9NZA7</accession>
<organism evidence="1 2">
    <name type="scientific">Cetraspora pellucida</name>
    <dbReference type="NCBI Taxonomy" id="1433469"/>
    <lineage>
        <taxon>Eukaryota</taxon>
        <taxon>Fungi</taxon>
        <taxon>Fungi incertae sedis</taxon>
        <taxon>Mucoromycota</taxon>
        <taxon>Glomeromycotina</taxon>
        <taxon>Glomeromycetes</taxon>
        <taxon>Diversisporales</taxon>
        <taxon>Gigasporaceae</taxon>
        <taxon>Cetraspora</taxon>
    </lineage>
</organism>
<feature type="non-terminal residue" evidence="1">
    <location>
        <position position="1"/>
    </location>
</feature>